<dbReference type="EMBL" id="CR382134">
    <property type="protein sequence ID" value="CAG85351.2"/>
    <property type="molecule type" value="Genomic_DNA"/>
</dbReference>
<dbReference type="Proteomes" id="UP000000599">
    <property type="component" value="Chromosome B"/>
</dbReference>
<evidence type="ECO:0000313" key="2">
    <source>
        <dbReference type="Proteomes" id="UP000000599"/>
    </source>
</evidence>
<dbReference type="HOGENOM" id="CLU_1796414_0_0_1"/>
<name>Q6BWS2_DEBHA</name>
<dbReference type="CDD" id="cd00303">
    <property type="entry name" value="retropepsin_like"/>
    <property type="match status" value="1"/>
</dbReference>
<dbReference type="RefSeq" id="XP_457347.2">
    <property type="nucleotide sequence ID" value="XM_457347.1"/>
</dbReference>
<evidence type="ECO:0000313" key="1">
    <source>
        <dbReference type="EMBL" id="CAG85351.2"/>
    </source>
</evidence>
<organism evidence="1 2">
    <name type="scientific">Debaryomyces hansenii (strain ATCC 36239 / CBS 767 / BCRC 21394 / JCM 1990 / NBRC 0083 / IGC 2968)</name>
    <name type="common">Yeast</name>
    <name type="synonym">Torulaspora hansenii</name>
    <dbReference type="NCBI Taxonomy" id="284592"/>
    <lineage>
        <taxon>Eukaryota</taxon>
        <taxon>Fungi</taxon>
        <taxon>Dikarya</taxon>
        <taxon>Ascomycota</taxon>
        <taxon>Saccharomycotina</taxon>
        <taxon>Pichiomycetes</taxon>
        <taxon>Debaryomycetaceae</taxon>
        <taxon>Debaryomyces</taxon>
    </lineage>
</organism>
<keyword evidence="2" id="KW-1185">Reference proteome</keyword>
<sequence length="144" mass="16780">MFKDNNTLGFNQVKLENKVNNNILEEYESESVYEEVVDDRKYITKTEGNVDRTRSVIRDKGKSKLQELSIISVNIRNKENKALIDSGAQSNFITPELVVQLIKIMREENKWSRVEAIARETSYSLQDPIREGRHLQKFNTSLMK</sequence>
<dbReference type="VEuPathDB" id="FungiDB:DEHA2B09020g"/>
<dbReference type="InParanoid" id="Q6BWS2"/>
<dbReference type="AlphaFoldDB" id="Q6BWS2"/>
<proteinExistence type="predicted"/>
<reference evidence="1 2" key="1">
    <citation type="journal article" date="2004" name="Nature">
        <title>Genome evolution in yeasts.</title>
        <authorList>
            <consortium name="Genolevures"/>
            <person name="Dujon B."/>
            <person name="Sherman D."/>
            <person name="Fischer G."/>
            <person name="Durrens P."/>
            <person name="Casaregola S."/>
            <person name="Lafontaine I."/>
            <person name="de Montigny J."/>
            <person name="Marck C."/>
            <person name="Neuveglise C."/>
            <person name="Talla E."/>
            <person name="Goffard N."/>
            <person name="Frangeul L."/>
            <person name="Aigle M."/>
            <person name="Anthouard V."/>
            <person name="Babour A."/>
            <person name="Barbe V."/>
            <person name="Barnay S."/>
            <person name="Blanchin S."/>
            <person name="Beckerich J.M."/>
            <person name="Beyne E."/>
            <person name="Bleykasten C."/>
            <person name="Boisrame A."/>
            <person name="Boyer J."/>
            <person name="Cattolico L."/>
            <person name="Confanioleri F."/>
            <person name="de Daruvar A."/>
            <person name="Despons L."/>
            <person name="Fabre E."/>
            <person name="Fairhead C."/>
            <person name="Ferry-Dumazet H."/>
            <person name="Groppi A."/>
            <person name="Hantraye F."/>
            <person name="Hennequin C."/>
            <person name="Jauniaux N."/>
            <person name="Joyet P."/>
            <person name="Kachouri R."/>
            <person name="Kerrest A."/>
            <person name="Koszul R."/>
            <person name="Lemaire M."/>
            <person name="Lesur I."/>
            <person name="Ma L."/>
            <person name="Muller H."/>
            <person name="Nicaud J.M."/>
            <person name="Nikolski M."/>
            <person name="Oztas S."/>
            <person name="Ozier-Kalogeropoulos O."/>
            <person name="Pellenz S."/>
            <person name="Potier S."/>
            <person name="Richard G.F."/>
            <person name="Straub M.L."/>
            <person name="Suleau A."/>
            <person name="Swennene D."/>
            <person name="Tekaia F."/>
            <person name="Wesolowski-Louvel M."/>
            <person name="Westhof E."/>
            <person name="Wirth B."/>
            <person name="Zeniou-Meyer M."/>
            <person name="Zivanovic I."/>
            <person name="Bolotin-Fukuhara M."/>
            <person name="Thierry A."/>
            <person name="Bouchier C."/>
            <person name="Caudron B."/>
            <person name="Scarpelli C."/>
            <person name="Gaillardin C."/>
            <person name="Weissenbach J."/>
            <person name="Wincker P."/>
            <person name="Souciet J.L."/>
        </authorList>
    </citation>
    <scope>NUCLEOTIDE SEQUENCE [LARGE SCALE GENOMIC DNA]</scope>
    <source>
        <strain evidence="2">ATCC 36239 / CBS 767 / BCRC 21394 / JCM 1990 / NBRC 0083 / IGC 2968</strain>
    </source>
</reference>
<dbReference type="GeneID" id="2913268"/>
<dbReference type="Gene3D" id="2.40.70.10">
    <property type="entry name" value="Acid Proteases"/>
    <property type="match status" value="1"/>
</dbReference>
<dbReference type="OrthoDB" id="1939491at2759"/>
<dbReference type="KEGG" id="dha:DEHA2B09020g"/>
<dbReference type="InterPro" id="IPR021109">
    <property type="entry name" value="Peptidase_aspartic_dom_sf"/>
</dbReference>
<protein>
    <submittedName>
        <fullName evidence="1">DEHA2B09020p</fullName>
    </submittedName>
</protein>
<gene>
    <name evidence="1" type="ordered locus">DEHA2B09020g</name>
</gene>
<accession>Q6BWS2</accession>